<keyword evidence="7 14" id="KW-0479">Metal-binding</keyword>
<evidence type="ECO:0000256" key="2">
    <source>
        <dbReference type="ARBA" id="ARBA00003690"/>
    </source>
</evidence>
<evidence type="ECO:0000256" key="12">
    <source>
        <dbReference type="ARBA" id="ARBA00023033"/>
    </source>
</evidence>
<comment type="cofactor">
    <cofactor evidence="1 14">
        <name>heme</name>
        <dbReference type="ChEBI" id="CHEBI:30413"/>
    </cofactor>
</comment>
<feature type="transmembrane region" description="Helical" evidence="15">
    <location>
        <begin position="12"/>
        <end position="29"/>
    </location>
</feature>
<keyword evidence="11 14" id="KW-0408">Iron</keyword>
<evidence type="ECO:0000256" key="14">
    <source>
        <dbReference type="PIRSR" id="PIRSR602401-1"/>
    </source>
</evidence>
<keyword evidence="8" id="KW-0256">Endoplasmic reticulum</keyword>
<keyword evidence="10" id="KW-0560">Oxidoreductase</keyword>
<keyword evidence="15" id="KW-0812">Transmembrane</keyword>
<evidence type="ECO:0000256" key="13">
    <source>
        <dbReference type="ARBA" id="ARBA00023136"/>
    </source>
</evidence>
<dbReference type="PANTHER" id="PTHR24292">
    <property type="entry name" value="CYTOCHROME P450"/>
    <property type="match status" value="1"/>
</dbReference>
<evidence type="ECO:0000256" key="7">
    <source>
        <dbReference type="ARBA" id="ARBA00022723"/>
    </source>
</evidence>
<evidence type="ECO:0000256" key="1">
    <source>
        <dbReference type="ARBA" id="ARBA00001971"/>
    </source>
</evidence>
<comment type="similarity">
    <text evidence="5">Belongs to the cytochrome P450 family.</text>
</comment>
<evidence type="ECO:0000256" key="5">
    <source>
        <dbReference type="ARBA" id="ARBA00010617"/>
    </source>
</evidence>
<accession>A0A195EHK6</accession>
<keyword evidence="15" id="KW-1133">Transmembrane helix</keyword>
<evidence type="ECO:0000256" key="4">
    <source>
        <dbReference type="ARBA" id="ARBA00004406"/>
    </source>
</evidence>
<sequence>SHLSSKRDKMTVVLVSLILGALIAFYFYLTRNYKYWQKRGIPYVDGALPGFGNMLPVILMKTDISELCLKIYNDNKGRSMVGLYDFMSPALMVLEPELVKTIVQTNYSSFAKNAIDIDPNLDPLLAHNPFVLTGENWAHNRKRMTYAFSSMRLKMLLESVKQVCTTFENYMNEKLNNNQTEFELKNLFARYTAQVVAAAGFGVDGFCFDDEKKDMSFKKLGQAIFEPSLRNSIVFAVTFLVPSLNKIFKLGVIPKHVDNFFRTLVTELMEQRRKDGIPRNDFLHLMVEQERAEGDKFDLEMVTAHAMSFIIDGYETTSSVMSFVGFDLARHPEIQNKLREEVLSVLNKYNGEITYEGLKEMTYIDQILNETLRLLPAGVIMKKRCTEEFELKGSDGMVCRVEPGTEILIPVQGLQKDPQYWENPEEYDPERFSSDRKHSIDRFAFLPFGGGPRACVGMRMAQLQIKAVLTVILRKYKMELSPKTQIPLKMIPGNVLPTPQGGVILSIYPIKRYISYEKRNMTVVLMSLILGALIALYFYLTRNYKYWQKRGVPCVDRVLPGFGNMLPVICMKTHIADFCCKIYKDNKGHSMVGFYDFTSPALMVIEPALVKVVLQTNFSSFAENAVHIDGERDRLLSYNPFGLSGEKWLNSRKRLTYAFSSSRLKILLESVKNVCATMENYMDRKLSNKETEFELKSLFSQYSAQVIAAAGFGVDGYCFDDDKKDVAFRKLGQAIFKPSKRSTIMLALVFLMPSLNKIFKVSIIPKDVDNFFRTLVAELMEQRRKDGIPRNDFLHSMIELEQTEGDKFDNEMLTGQTISFVLDETSSSVMSFVGFYLARYPKIQEKLREEVVSVLNKYGNEITYEGLEEMTYMNQVINETIRIVPGGLMMKKRCTEEFELKGSDGVVCRVQPGMEILIPVQALHKDPQYWENPEEYDPERFNSDRKRDIDGFTFLPFGEGPRICVGMKMALLQMKAVSLILGALIALYFYLKRNYKYWQKRGVPYVDGALPGFGNMLSVICMKTHVTDFCCKIYENNKDHSMVGIYDFTSPALMIIEPALVKAVLQTNFSSFAENAVHIDEESDSLLSYNPFVLSDEKWLNSRKRLTYAFSSMRLKILLENVKKVCATMENYMDRKLSNKETEFELKSLFSKYTAQVVAAAGFGVDGYCFDNDKKDISFRKLGQAIFKPSKRSTITFALVFLMPWLNKIFKLNLIPKHVDNFFRTLVAELMEQRRKDGIPRNDFLHLMAELERAEGEKFDNEMLTGQAMSFVLDGYETSSSVMSFVGFYLACYPKIQEKLREEVISVLNKYDSEITYEGLKEMTYMDQVINETMRLVPAALLMKKRCTEEFELKGSDGVVCRVPPGMTIFIPVQALHKDSQYWENPEEYDPERFNSDRKSNIDRFTFLPFGEGPRICVGMRMAQLQVKAGLAMFVRKCKLELSPKTQMPLKLIPGTILPTPKGGLWAYCRQL</sequence>
<evidence type="ECO:0000256" key="10">
    <source>
        <dbReference type="ARBA" id="ARBA00023002"/>
    </source>
</evidence>
<feature type="transmembrane region" description="Helical" evidence="15">
    <location>
        <begin position="521"/>
        <end position="540"/>
    </location>
</feature>
<dbReference type="EMBL" id="KQ978881">
    <property type="protein sequence ID" value="KYN27753.1"/>
    <property type="molecule type" value="Genomic_DNA"/>
</dbReference>
<dbReference type="GO" id="GO:0004497">
    <property type="term" value="F:monooxygenase activity"/>
    <property type="evidence" value="ECO:0007669"/>
    <property type="project" value="UniProtKB-KW"/>
</dbReference>
<dbReference type="GO" id="GO:0020037">
    <property type="term" value="F:heme binding"/>
    <property type="evidence" value="ECO:0007669"/>
    <property type="project" value="InterPro"/>
</dbReference>
<protein>
    <submittedName>
        <fullName evidence="16">Cytochrome P450 6j1</fullName>
    </submittedName>
</protein>
<dbReference type="GO" id="GO:0016705">
    <property type="term" value="F:oxidoreductase activity, acting on paired donors, with incorporation or reduction of molecular oxygen"/>
    <property type="evidence" value="ECO:0007669"/>
    <property type="project" value="InterPro"/>
</dbReference>
<keyword evidence="17" id="KW-1185">Reference proteome</keyword>
<feature type="transmembrane region" description="Helical" evidence="15">
    <location>
        <begin position="970"/>
        <end position="991"/>
    </location>
</feature>
<proteinExistence type="inferred from homology"/>
<dbReference type="InterPro" id="IPR036396">
    <property type="entry name" value="Cyt_P450_sf"/>
</dbReference>
<dbReference type="InterPro" id="IPR050476">
    <property type="entry name" value="Insect_CytP450_Detox"/>
</dbReference>
<dbReference type="CDD" id="cd11056">
    <property type="entry name" value="CYP6-like"/>
    <property type="match status" value="3"/>
</dbReference>
<keyword evidence="12" id="KW-0503">Monooxygenase</keyword>
<reference evidence="16 17" key="1">
    <citation type="submission" date="2015-09" db="EMBL/GenBank/DDBJ databases">
        <title>Trachymyrmex cornetzi WGS genome.</title>
        <authorList>
            <person name="Nygaard S."/>
            <person name="Hu H."/>
            <person name="Boomsma J."/>
            <person name="Zhang G."/>
        </authorList>
    </citation>
    <scope>NUCLEOTIDE SEQUENCE [LARGE SCALE GENOMIC DNA]</scope>
    <source>
        <strain evidence="16">Tcor2-1</strain>
        <tissue evidence="16">Whole body</tissue>
    </source>
</reference>
<name>A0A195EHK6_9HYME</name>
<evidence type="ECO:0000256" key="15">
    <source>
        <dbReference type="SAM" id="Phobius"/>
    </source>
</evidence>
<evidence type="ECO:0000256" key="3">
    <source>
        <dbReference type="ARBA" id="ARBA00004174"/>
    </source>
</evidence>
<dbReference type="PRINTS" id="PR00385">
    <property type="entry name" value="P450"/>
</dbReference>
<keyword evidence="6 14" id="KW-0349">Heme</keyword>
<gene>
    <name evidence="16" type="ORF">ALC57_02817</name>
</gene>
<organism evidence="16 17">
    <name type="scientific">Trachymyrmex cornetzi</name>
    <dbReference type="NCBI Taxonomy" id="471704"/>
    <lineage>
        <taxon>Eukaryota</taxon>
        <taxon>Metazoa</taxon>
        <taxon>Ecdysozoa</taxon>
        <taxon>Arthropoda</taxon>
        <taxon>Hexapoda</taxon>
        <taxon>Insecta</taxon>
        <taxon>Pterygota</taxon>
        <taxon>Neoptera</taxon>
        <taxon>Endopterygota</taxon>
        <taxon>Hymenoptera</taxon>
        <taxon>Apocrita</taxon>
        <taxon>Aculeata</taxon>
        <taxon>Formicoidea</taxon>
        <taxon>Formicidae</taxon>
        <taxon>Myrmicinae</taxon>
        <taxon>Trachymyrmex</taxon>
    </lineage>
</organism>
<dbReference type="FunFam" id="1.10.630.10:FF:000042">
    <property type="entry name" value="Cytochrome P450"/>
    <property type="match status" value="2"/>
</dbReference>
<evidence type="ECO:0000256" key="8">
    <source>
        <dbReference type="ARBA" id="ARBA00022824"/>
    </source>
</evidence>
<keyword evidence="9" id="KW-0492">Microsome</keyword>
<dbReference type="STRING" id="471704.A0A195EHK6"/>
<comment type="subcellular location">
    <subcellularLocation>
        <location evidence="4">Endoplasmic reticulum membrane</location>
        <topology evidence="4">Peripheral membrane protein</topology>
    </subcellularLocation>
    <subcellularLocation>
        <location evidence="3">Microsome membrane</location>
        <topology evidence="3">Peripheral membrane protein</topology>
    </subcellularLocation>
</comment>
<dbReference type="Pfam" id="PF00067">
    <property type="entry name" value="p450"/>
    <property type="match status" value="3"/>
</dbReference>
<evidence type="ECO:0000256" key="9">
    <source>
        <dbReference type="ARBA" id="ARBA00022848"/>
    </source>
</evidence>
<dbReference type="InterPro" id="IPR001128">
    <property type="entry name" value="Cyt_P450"/>
</dbReference>
<dbReference type="PANTHER" id="PTHR24292:SF84">
    <property type="entry name" value="CYTOCHROME P450 28A5-RELATED"/>
    <property type="match status" value="1"/>
</dbReference>
<dbReference type="Proteomes" id="UP000078492">
    <property type="component" value="Unassembled WGS sequence"/>
</dbReference>
<dbReference type="PROSITE" id="PS00086">
    <property type="entry name" value="CYTOCHROME_P450"/>
    <property type="match status" value="3"/>
</dbReference>
<dbReference type="FunFam" id="1.10.630.10:FF:000182">
    <property type="entry name" value="Cytochrome P450 3A4"/>
    <property type="match status" value="1"/>
</dbReference>
<evidence type="ECO:0000313" key="17">
    <source>
        <dbReference type="Proteomes" id="UP000078492"/>
    </source>
</evidence>
<evidence type="ECO:0000313" key="16">
    <source>
        <dbReference type="EMBL" id="KYN27753.1"/>
    </source>
</evidence>
<dbReference type="GO" id="GO:0005506">
    <property type="term" value="F:iron ion binding"/>
    <property type="evidence" value="ECO:0007669"/>
    <property type="project" value="InterPro"/>
</dbReference>
<comment type="function">
    <text evidence="2">May be involved in the metabolism of insect hormones and in the breakdown of synthetic insecticides.</text>
</comment>
<evidence type="ECO:0000256" key="6">
    <source>
        <dbReference type="ARBA" id="ARBA00022617"/>
    </source>
</evidence>
<dbReference type="InterPro" id="IPR017972">
    <property type="entry name" value="Cyt_P450_CS"/>
</dbReference>
<feature type="binding site" description="axial binding residue" evidence="14">
    <location>
        <position position="455"/>
    </location>
    <ligand>
        <name>heme</name>
        <dbReference type="ChEBI" id="CHEBI:30413"/>
    </ligand>
    <ligandPart>
        <name>Fe</name>
        <dbReference type="ChEBI" id="CHEBI:18248"/>
    </ligandPart>
</feature>
<dbReference type="GO" id="GO:0005789">
    <property type="term" value="C:endoplasmic reticulum membrane"/>
    <property type="evidence" value="ECO:0007669"/>
    <property type="project" value="UniProtKB-SubCell"/>
</dbReference>
<evidence type="ECO:0000256" key="11">
    <source>
        <dbReference type="ARBA" id="ARBA00023004"/>
    </source>
</evidence>
<feature type="non-terminal residue" evidence="16">
    <location>
        <position position="1"/>
    </location>
</feature>
<dbReference type="PRINTS" id="PR00463">
    <property type="entry name" value="EP450I"/>
</dbReference>
<dbReference type="SUPFAM" id="SSF48264">
    <property type="entry name" value="Cytochrome P450"/>
    <property type="match status" value="3"/>
</dbReference>
<dbReference type="InterPro" id="IPR002401">
    <property type="entry name" value="Cyt_P450_E_grp-I"/>
</dbReference>
<keyword evidence="13 15" id="KW-0472">Membrane</keyword>
<dbReference type="Gene3D" id="1.10.630.10">
    <property type="entry name" value="Cytochrome P450"/>
    <property type="match status" value="3"/>
</dbReference>